<dbReference type="InterPro" id="IPR023867">
    <property type="entry name" value="Sulphatase_maturase_rSAM"/>
</dbReference>
<dbReference type="PROSITE" id="PS51918">
    <property type="entry name" value="RADICAL_SAM"/>
    <property type="match status" value="1"/>
</dbReference>
<dbReference type="InterPro" id="IPR007197">
    <property type="entry name" value="rSAM"/>
</dbReference>
<keyword evidence="2" id="KW-0949">S-adenosyl-L-methionine</keyword>
<evidence type="ECO:0000256" key="6">
    <source>
        <dbReference type="ARBA" id="ARBA00023601"/>
    </source>
</evidence>
<organism evidence="8 9">
    <name type="scientific">Parabacteroides distasonis</name>
    <dbReference type="NCBI Taxonomy" id="823"/>
    <lineage>
        <taxon>Bacteria</taxon>
        <taxon>Pseudomonadati</taxon>
        <taxon>Bacteroidota</taxon>
        <taxon>Bacteroidia</taxon>
        <taxon>Bacteroidales</taxon>
        <taxon>Tannerellaceae</taxon>
        <taxon>Parabacteroides</taxon>
    </lineage>
</organism>
<dbReference type="NCBIfam" id="TIGR04148">
    <property type="entry name" value="GG_samocin_CFB"/>
    <property type="match status" value="1"/>
</dbReference>
<dbReference type="InterPro" id="IPR013785">
    <property type="entry name" value="Aldolase_TIM"/>
</dbReference>
<sequence>MKESVVFLTKNSNSYLYSAQSLLSLLIHPELRKAYDKSANVDPYYLKKYEYLEKYGLFKEAENTDFETSFDESIIKKNISQVRQIVFETTDHCNLHCSYCSLGELYKIGKTNHKNINTDFAINFLKYIFNIKPSKSKLIIGFFGGEPLINIDFIKKVIEETKQLNREKGLELEFNITTNASLIHKHIKFLIDNNFILLISLDGNKKGHSYRSYIKNNKNSFNDVIKNIDMIQQYYPKYFDKNISFNAVLNNRNSVKGIYHFIYNRYHKIPRISQLNTTDITLNKKSFFNKIFRNKIMSEKEFEKEETALLPIVRKELTSYKELSNFLNNYSVNFYISNLINLLNNNIIPYPTGTCLPFDRKIFLNTNHDILPCEKVYYKYAMGKVNNNITFHISNIINEYNFYYSNIKKICQHCYASKNCKICLLCLDNLDKLGTDEFICPGFQDKEYFKNRLNKIFSFLEKHPSDYFQIIDNKMI</sequence>
<dbReference type="GO" id="GO:0046872">
    <property type="term" value="F:metal ion binding"/>
    <property type="evidence" value="ECO:0007669"/>
    <property type="project" value="UniProtKB-KW"/>
</dbReference>
<evidence type="ECO:0000256" key="1">
    <source>
        <dbReference type="ARBA" id="ARBA00001966"/>
    </source>
</evidence>
<dbReference type="EMBL" id="WKLT01000001">
    <property type="protein sequence ID" value="MRY56587.1"/>
    <property type="molecule type" value="Genomic_DNA"/>
</dbReference>
<dbReference type="Pfam" id="PF04055">
    <property type="entry name" value="Radical_SAM"/>
    <property type="match status" value="1"/>
</dbReference>
<dbReference type="Gene3D" id="3.20.20.70">
    <property type="entry name" value="Aldolase class I"/>
    <property type="match status" value="1"/>
</dbReference>
<dbReference type="PANTHER" id="PTHR43273">
    <property type="entry name" value="ANAEROBIC SULFATASE-MATURATING ENZYME HOMOLOG ASLB-RELATED"/>
    <property type="match status" value="1"/>
</dbReference>
<gene>
    <name evidence="8" type="ORF">GKD59_01360</name>
</gene>
<dbReference type="SFLD" id="SFLDG01067">
    <property type="entry name" value="SPASM/twitch_domain_containing"/>
    <property type="match status" value="1"/>
</dbReference>
<name>A0A6I2MRI8_PARDI</name>
<comment type="similarity">
    <text evidence="6">Belongs to the radical SAM superfamily. Anaerobic sulfatase-maturating enzyme family.</text>
</comment>
<reference evidence="8 9" key="1">
    <citation type="journal article" date="2019" name="Nat. Med.">
        <title>A library of human gut bacterial isolates paired with longitudinal multiomics data enables mechanistic microbiome research.</title>
        <authorList>
            <person name="Poyet M."/>
            <person name="Groussin M."/>
            <person name="Gibbons S.M."/>
            <person name="Avila-Pacheco J."/>
            <person name="Jiang X."/>
            <person name="Kearney S.M."/>
            <person name="Perrotta A.R."/>
            <person name="Berdy B."/>
            <person name="Zhao S."/>
            <person name="Lieberman T.D."/>
            <person name="Swanson P.K."/>
            <person name="Smith M."/>
            <person name="Roesemann S."/>
            <person name="Alexander J.E."/>
            <person name="Rich S.A."/>
            <person name="Livny J."/>
            <person name="Vlamakis H."/>
            <person name="Clish C."/>
            <person name="Bullock K."/>
            <person name="Deik A."/>
            <person name="Scott J."/>
            <person name="Pierce K.A."/>
            <person name="Xavier R.J."/>
            <person name="Alm E.J."/>
        </authorList>
    </citation>
    <scope>NUCLEOTIDE SEQUENCE [LARGE SCALE GENOMIC DNA]</scope>
    <source>
        <strain evidence="8 9">BIOML-A41</strain>
    </source>
</reference>
<evidence type="ECO:0000256" key="3">
    <source>
        <dbReference type="ARBA" id="ARBA00022723"/>
    </source>
</evidence>
<dbReference type="SFLD" id="SFLDS00029">
    <property type="entry name" value="Radical_SAM"/>
    <property type="match status" value="1"/>
</dbReference>
<dbReference type="SFLD" id="SFLDG01386">
    <property type="entry name" value="main_SPASM_domain-containing"/>
    <property type="match status" value="1"/>
</dbReference>
<dbReference type="CDD" id="cd01335">
    <property type="entry name" value="Radical_SAM"/>
    <property type="match status" value="1"/>
</dbReference>
<dbReference type="Proteomes" id="UP000463337">
    <property type="component" value="Unassembled WGS sequence"/>
</dbReference>
<accession>A0A6I2MRI8</accession>
<dbReference type="PANTHER" id="PTHR43273:SF3">
    <property type="entry name" value="ANAEROBIC SULFATASE-MATURATING ENZYME HOMOLOG ASLB-RELATED"/>
    <property type="match status" value="1"/>
</dbReference>
<dbReference type="SFLD" id="SFLDG01384">
    <property type="entry name" value="thioether_bond_formation_requi"/>
    <property type="match status" value="1"/>
</dbReference>
<evidence type="ECO:0000259" key="7">
    <source>
        <dbReference type="PROSITE" id="PS51918"/>
    </source>
</evidence>
<keyword evidence="3" id="KW-0479">Metal-binding</keyword>
<dbReference type="AlphaFoldDB" id="A0A6I2MRI8"/>
<keyword evidence="4" id="KW-0408">Iron</keyword>
<dbReference type="InterPro" id="IPR058240">
    <property type="entry name" value="rSAM_sf"/>
</dbReference>
<feature type="domain" description="Radical SAM core" evidence="7">
    <location>
        <begin position="77"/>
        <end position="321"/>
    </location>
</feature>
<protein>
    <submittedName>
        <fullName evidence="8">Radical SAM peptide maturase</fullName>
    </submittedName>
</protein>
<keyword evidence="5" id="KW-0411">Iron-sulfur</keyword>
<dbReference type="GO" id="GO:0051536">
    <property type="term" value="F:iron-sulfur cluster binding"/>
    <property type="evidence" value="ECO:0007669"/>
    <property type="project" value="UniProtKB-KW"/>
</dbReference>
<evidence type="ECO:0000313" key="8">
    <source>
        <dbReference type="EMBL" id="MRY56587.1"/>
    </source>
</evidence>
<evidence type="ECO:0000256" key="4">
    <source>
        <dbReference type="ARBA" id="ARBA00023004"/>
    </source>
</evidence>
<dbReference type="GO" id="GO:0016491">
    <property type="term" value="F:oxidoreductase activity"/>
    <property type="evidence" value="ECO:0007669"/>
    <property type="project" value="InterPro"/>
</dbReference>
<comment type="cofactor">
    <cofactor evidence="1">
        <name>[4Fe-4S] cluster</name>
        <dbReference type="ChEBI" id="CHEBI:49883"/>
    </cofactor>
</comment>
<dbReference type="RefSeq" id="WP_129984297.1">
    <property type="nucleotide sequence ID" value="NZ_JADOZF010000242.1"/>
</dbReference>
<comment type="caution">
    <text evidence="8">The sequence shown here is derived from an EMBL/GenBank/DDBJ whole genome shotgun (WGS) entry which is preliminary data.</text>
</comment>
<evidence type="ECO:0000313" key="9">
    <source>
        <dbReference type="Proteomes" id="UP000463337"/>
    </source>
</evidence>
<dbReference type="SUPFAM" id="SSF102114">
    <property type="entry name" value="Radical SAM enzymes"/>
    <property type="match status" value="1"/>
</dbReference>
<evidence type="ECO:0000256" key="5">
    <source>
        <dbReference type="ARBA" id="ARBA00023014"/>
    </source>
</evidence>
<dbReference type="InterPro" id="IPR026407">
    <property type="entry name" value="SAM_GG-Bacter"/>
</dbReference>
<evidence type="ECO:0000256" key="2">
    <source>
        <dbReference type="ARBA" id="ARBA00022691"/>
    </source>
</evidence>
<proteinExistence type="inferred from homology"/>